<keyword evidence="2" id="KW-1185">Reference proteome</keyword>
<sequence>MFSTGFPGRIFAEAKPMGFQDDRHKRNVMEKTVVRSLYLFLLLGTNASIFNTQDQAVPFVPPAGDFL</sequence>
<dbReference type="AlphaFoldDB" id="A0AA88TA73"/>
<name>A0AA88TA73_9TELE</name>
<proteinExistence type="predicted"/>
<dbReference type="Proteomes" id="UP001187343">
    <property type="component" value="Unassembled WGS sequence"/>
</dbReference>
<gene>
    <name evidence="1" type="ORF">Q8A67_024154</name>
</gene>
<evidence type="ECO:0000313" key="1">
    <source>
        <dbReference type="EMBL" id="KAK2869762.1"/>
    </source>
</evidence>
<organism evidence="1 2">
    <name type="scientific">Cirrhinus molitorella</name>
    <name type="common">mud carp</name>
    <dbReference type="NCBI Taxonomy" id="172907"/>
    <lineage>
        <taxon>Eukaryota</taxon>
        <taxon>Metazoa</taxon>
        <taxon>Chordata</taxon>
        <taxon>Craniata</taxon>
        <taxon>Vertebrata</taxon>
        <taxon>Euteleostomi</taxon>
        <taxon>Actinopterygii</taxon>
        <taxon>Neopterygii</taxon>
        <taxon>Teleostei</taxon>
        <taxon>Ostariophysi</taxon>
        <taxon>Cypriniformes</taxon>
        <taxon>Cyprinidae</taxon>
        <taxon>Labeoninae</taxon>
        <taxon>Labeonini</taxon>
        <taxon>Cirrhinus</taxon>
    </lineage>
</organism>
<comment type="caution">
    <text evidence="1">The sequence shown here is derived from an EMBL/GenBank/DDBJ whole genome shotgun (WGS) entry which is preliminary data.</text>
</comment>
<reference evidence="1" key="1">
    <citation type="submission" date="2023-08" db="EMBL/GenBank/DDBJ databases">
        <title>Chromosome-level Genome Assembly of mud carp (Cirrhinus molitorella).</title>
        <authorList>
            <person name="Liu H."/>
        </authorList>
    </citation>
    <scope>NUCLEOTIDE SEQUENCE</scope>
    <source>
        <strain evidence="1">Prfri</strain>
        <tissue evidence="1">Muscle</tissue>
    </source>
</reference>
<evidence type="ECO:0000313" key="2">
    <source>
        <dbReference type="Proteomes" id="UP001187343"/>
    </source>
</evidence>
<protein>
    <submittedName>
        <fullName evidence="1">Uncharacterized protein</fullName>
    </submittedName>
</protein>
<accession>A0AA88TA73</accession>
<dbReference type="EMBL" id="JAUYZG010000024">
    <property type="protein sequence ID" value="KAK2869762.1"/>
    <property type="molecule type" value="Genomic_DNA"/>
</dbReference>